<evidence type="ECO:0000313" key="3">
    <source>
        <dbReference type="Proteomes" id="UP000265938"/>
    </source>
</evidence>
<name>A0A3A3EMX0_9GAMM</name>
<dbReference type="Gene3D" id="3.30.1380.10">
    <property type="match status" value="1"/>
</dbReference>
<comment type="caution">
    <text evidence="2">The sequence shown here is derived from an EMBL/GenBank/DDBJ whole genome shotgun (WGS) entry which is preliminary data.</text>
</comment>
<sequence>MYFSRIILSVCLALTTCSVAAIELTDSLHSLVLDAKQVLTLDNTADFTATTVSDVKTERLGPNSIAVYAPENAGFYNLVLSNNIMRKHLLVIVKTPFNANNKQLNNYQIGLYPAPYKNYPQYSAPNGFIEVTQEDLTRQLTPHVQIKNVICKQVSGFPKYLYVNNDGLLMLEELLTFVQNEGIKVSKFAFISGYRTPYYNRSIGNGKHSRHQFGDAFDLYIDEDGDGRMDDLNGDGKLTIADVDVLYKVFEKFQKQSRYNGGIGRYKPASHHGGFVHIDNRGFTARW</sequence>
<evidence type="ECO:0000313" key="2">
    <source>
        <dbReference type="EMBL" id="RJF37073.1"/>
    </source>
</evidence>
<dbReference type="EMBL" id="QYSE01000001">
    <property type="protein sequence ID" value="RJF37073.1"/>
    <property type="molecule type" value="Genomic_DNA"/>
</dbReference>
<dbReference type="SUPFAM" id="SSF55166">
    <property type="entry name" value="Hedgehog/DD-peptidase"/>
    <property type="match status" value="1"/>
</dbReference>
<feature type="chain" id="PRO_5017242523" evidence="1">
    <location>
        <begin position="21"/>
        <end position="287"/>
    </location>
</feature>
<protein>
    <submittedName>
        <fullName evidence="2">Uncharacterized protein</fullName>
    </submittedName>
</protein>
<proteinExistence type="predicted"/>
<keyword evidence="1" id="KW-0732">Signal</keyword>
<gene>
    <name evidence="2" type="ORF">D4741_03015</name>
</gene>
<dbReference type="RefSeq" id="WP_119851972.1">
    <property type="nucleotide sequence ID" value="NZ_QYSE01000001.1"/>
</dbReference>
<evidence type="ECO:0000256" key="1">
    <source>
        <dbReference type="SAM" id="SignalP"/>
    </source>
</evidence>
<organism evidence="2 3">
    <name type="scientific">Pseudoalteromonas gelatinilytica</name>
    <dbReference type="NCBI Taxonomy" id="1703256"/>
    <lineage>
        <taxon>Bacteria</taxon>
        <taxon>Pseudomonadati</taxon>
        <taxon>Pseudomonadota</taxon>
        <taxon>Gammaproteobacteria</taxon>
        <taxon>Alteromonadales</taxon>
        <taxon>Pseudoalteromonadaceae</taxon>
        <taxon>Pseudoalteromonas</taxon>
    </lineage>
</organism>
<dbReference type="InterPro" id="IPR018247">
    <property type="entry name" value="EF_Hand_1_Ca_BS"/>
</dbReference>
<accession>A0A3A3EMX0</accession>
<dbReference type="InterPro" id="IPR009045">
    <property type="entry name" value="Zn_M74/Hedgehog-like"/>
</dbReference>
<feature type="signal peptide" evidence="1">
    <location>
        <begin position="1"/>
        <end position="20"/>
    </location>
</feature>
<dbReference type="Proteomes" id="UP000265938">
    <property type="component" value="Unassembled WGS sequence"/>
</dbReference>
<reference evidence="2 3" key="1">
    <citation type="submission" date="2018-09" db="EMBL/GenBank/DDBJ databases">
        <title>Identification of marine bacteria producing industrial enzymes.</title>
        <authorList>
            <person name="Cheng T.H."/>
            <person name="Saidin J."/>
            <person name="Muhd D.D."/>
            <person name="Isa M.N.M."/>
            <person name="Bakar M.F.A."/>
            <person name="Ismail N."/>
        </authorList>
    </citation>
    <scope>NUCLEOTIDE SEQUENCE [LARGE SCALE GENOMIC DNA]</scope>
    <source>
        <strain evidence="2 3">MNAD 1.6</strain>
    </source>
</reference>
<dbReference type="AlphaFoldDB" id="A0A3A3EMX0"/>
<dbReference type="PROSITE" id="PS00018">
    <property type="entry name" value="EF_HAND_1"/>
    <property type="match status" value="1"/>
</dbReference>